<dbReference type="PANTHER" id="PTHR10039">
    <property type="entry name" value="AMELOGENIN"/>
    <property type="match status" value="1"/>
</dbReference>
<gene>
    <name evidence="3" type="ORF">EV702DRAFT_974333</name>
</gene>
<evidence type="ECO:0000313" key="4">
    <source>
        <dbReference type="Proteomes" id="UP000714275"/>
    </source>
</evidence>
<keyword evidence="1" id="KW-0677">Repeat</keyword>
<dbReference type="InterPro" id="IPR027417">
    <property type="entry name" value="P-loop_NTPase"/>
</dbReference>
<feature type="domain" description="NACHT" evidence="2">
    <location>
        <begin position="75"/>
        <end position="235"/>
    </location>
</feature>
<dbReference type="InterPro" id="IPR056884">
    <property type="entry name" value="NPHP3-like_N"/>
</dbReference>
<evidence type="ECO:0000256" key="1">
    <source>
        <dbReference type="ARBA" id="ARBA00022737"/>
    </source>
</evidence>
<keyword evidence="4" id="KW-1185">Reference proteome</keyword>
<dbReference type="Pfam" id="PF24883">
    <property type="entry name" value="NPHP3_N"/>
    <property type="match status" value="1"/>
</dbReference>
<organism evidence="3 4">
    <name type="scientific">Suillus placidus</name>
    <dbReference type="NCBI Taxonomy" id="48579"/>
    <lineage>
        <taxon>Eukaryota</taxon>
        <taxon>Fungi</taxon>
        <taxon>Dikarya</taxon>
        <taxon>Basidiomycota</taxon>
        <taxon>Agaricomycotina</taxon>
        <taxon>Agaricomycetes</taxon>
        <taxon>Agaricomycetidae</taxon>
        <taxon>Boletales</taxon>
        <taxon>Suillineae</taxon>
        <taxon>Suillaceae</taxon>
        <taxon>Suillus</taxon>
    </lineage>
</organism>
<dbReference type="Gene3D" id="3.40.50.300">
    <property type="entry name" value="P-loop containing nucleotide triphosphate hydrolases"/>
    <property type="match status" value="1"/>
</dbReference>
<proteinExistence type="predicted"/>
<accession>A0A9P6ZQQ0</accession>
<sequence length="587" mass="66748">MDQCQYFHLPPHSRFLTSSAVRDYEGTWEKLSQVAVKGAEYDSRERQPHPQCLEGTRVDLLNYIYESLYDREKNRLIWLHGTAGVGKSAVAFTVAERMRGLKVTEGSKERRLAGTFFFSRKHTKRRTAGFFFATLAYQIASNFTSVREDVNEAIKGNPALLDPDKSLRDQMEALFLRPLRRLHFRLCERPPLVFVVDALDECTSESELADLISLLGQALREPDLPVIHILLTSRSEDHIRKAMQTKDMRPLVCEIPVKTFGEGVAATISLDGVDVDNDIYIFLQHSFRELQSRHCNFPQPTEDELARLASRAGRRFIVASTMMKFVDDGYNDPHSRLQLMLELTSDLLPGTEVYKLYDLILSTCTQSARAFLHLSVVAALADPLPLSQISELLGPGQGRDVETVLVQLRSVMDVPTDSTLPVTIYHSSVRDYVSDPSNCSLPEVQSITPPHSLLAHSSLRLMMQNIPESTALLNSLSSFERKGRGSDALNYACHNWAFHLLRAPKPWDDTLDHTSTLFWNNYLLSWLERQWCLKGLRSCLIVLSEGQKLKTLEVCSFNDFREPSLTYAHRSSRVGSRRFYLWSQAIF</sequence>
<reference evidence="3" key="1">
    <citation type="journal article" date="2020" name="New Phytol.">
        <title>Comparative genomics reveals dynamic genome evolution in host specialist ectomycorrhizal fungi.</title>
        <authorList>
            <person name="Lofgren L.A."/>
            <person name="Nguyen N.H."/>
            <person name="Vilgalys R."/>
            <person name="Ruytinx J."/>
            <person name="Liao H.L."/>
            <person name="Branco S."/>
            <person name="Kuo A."/>
            <person name="LaButti K."/>
            <person name="Lipzen A."/>
            <person name="Andreopoulos W."/>
            <person name="Pangilinan J."/>
            <person name="Riley R."/>
            <person name="Hundley H."/>
            <person name="Na H."/>
            <person name="Barry K."/>
            <person name="Grigoriev I.V."/>
            <person name="Stajich J.E."/>
            <person name="Kennedy P.G."/>
        </authorList>
    </citation>
    <scope>NUCLEOTIDE SEQUENCE</scope>
    <source>
        <strain evidence="3">DOB743</strain>
    </source>
</reference>
<comment type="caution">
    <text evidence="3">The sequence shown here is derived from an EMBL/GenBank/DDBJ whole genome shotgun (WGS) entry which is preliminary data.</text>
</comment>
<dbReference type="InterPro" id="IPR007111">
    <property type="entry name" value="NACHT_NTPase"/>
</dbReference>
<dbReference type="SUPFAM" id="SSF52540">
    <property type="entry name" value="P-loop containing nucleoside triphosphate hydrolases"/>
    <property type="match status" value="1"/>
</dbReference>
<dbReference type="PROSITE" id="PS50837">
    <property type="entry name" value="NACHT"/>
    <property type="match status" value="1"/>
</dbReference>
<dbReference type="PANTHER" id="PTHR10039:SF14">
    <property type="entry name" value="NACHT DOMAIN-CONTAINING PROTEIN"/>
    <property type="match status" value="1"/>
</dbReference>
<name>A0A9P6ZQQ0_9AGAM</name>
<dbReference type="OrthoDB" id="3027122at2759"/>
<dbReference type="Proteomes" id="UP000714275">
    <property type="component" value="Unassembled WGS sequence"/>
</dbReference>
<evidence type="ECO:0000313" key="3">
    <source>
        <dbReference type="EMBL" id="KAG1774718.1"/>
    </source>
</evidence>
<dbReference type="AlphaFoldDB" id="A0A9P6ZQQ0"/>
<protein>
    <recommendedName>
        <fullName evidence="2">NACHT domain-containing protein</fullName>
    </recommendedName>
</protein>
<dbReference type="EMBL" id="JABBWD010000039">
    <property type="protein sequence ID" value="KAG1774718.1"/>
    <property type="molecule type" value="Genomic_DNA"/>
</dbReference>
<evidence type="ECO:0000259" key="2">
    <source>
        <dbReference type="PROSITE" id="PS50837"/>
    </source>
</evidence>